<dbReference type="InterPro" id="IPR047589">
    <property type="entry name" value="DUF11_rpt"/>
</dbReference>
<dbReference type="EMBL" id="JACHMN010000002">
    <property type="protein sequence ID" value="MBB5868450.1"/>
    <property type="molecule type" value="Genomic_DNA"/>
</dbReference>
<proteinExistence type="predicted"/>
<dbReference type="GO" id="GO:0005975">
    <property type="term" value="P:carbohydrate metabolic process"/>
    <property type="evidence" value="ECO:0007669"/>
    <property type="project" value="UniProtKB-ARBA"/>
</dbReference>
<comment type="caution">
    <text evidence="5">The sequence shown here is derived from an EMBL/GenBank/DDBJ whole genome shotgun (WGS) entry which is preliminary data.</text>
</comment>
<accession>A0A841BNR8</accession>
<keyword evidence="6" id="KW-1185">Reference proteome</keyword>
<dbReference type="InterPro" id="IPR001434">
    <property type="entry name" value="OmcB-like_DUF11"/>
</dbReference>
<gene>
    <name evidence="5" type="ORF">F4553_001829</name>
</gene>
<dbReference type="NCBIfam" id="TIGR01451">
    <property type="entry name" value="B_ant_repeat"/>
    <property type="match status" value="3"/>
</dbReference>
<feature type="chain" id="PRO_5032340735" evidence="3">
    <location>
        <begin position="32"/>
        <end position="693"/>
    </location>
</feature>
<evidence type="ECO:0000256" key="1">
    <source>
        <dbReference type="SAM" id="MobiDB-lite"/>
    </source>
</evidence>
<dbReference type="Proteomes" id="UP000587527">
    <property type="component" value="Unassembled WGS sequence"/>
</dbReference>
<dbReference type="InterPro" id="IPR013783">
    <property type="entry name" value="Ig-like_fold"/>
</dbReference>
<protein>
    <submittedName>
        <fullName evidence="5">Putative repeat protein (TIGR01451 family)</fullName>
    </submittedName>
</protein>
<dbReference type="SUPFAM" id="SSF49899">
    <property type="entry name" value="Concanavalin A-like lectins/glucanases"/>
    <property type="match status" value="1"/>
</dbReference>
<keyword evidence="2" id="KW-0472">Membrane</keyword>
<evidence type="ECO:0000256" key="2">
    <source>
        <dbReference type="SAM" id="Phobius"/>
    </source>
</evidence>
<keyword evidence="2" id="KW-0812">Transmembrane</keyword>
<feature type="domain" description="DUF11" evidence="4">
    <location>
        <begin position="278"/>
        <end position="401"/>
    </location>
</feature>
<feature type="domain" description="DUF11" evidence="4">
    <location>
        <begin position="537"/>
        <end position="633"/>
    </location>
</feature>
<keyword evidence="3" id="KW-0732">Signal</keyword>
<feature type="domain" description="DUF11" evidence="4">
    <location>
        <begin position="409"/>
        <end position="528"/>
    </location>
</feature>
<evidence type="ECO:0000313" key="6">
    <source>
        <dbReference type="Proteomes" id="UP000587527"/>
    </source>
</evidence>
<reference evidence="5 6" key="1">
    <citation type="submission" date="2020-08" db="EMBL/GenBank/DDBJ databases">
        <title>Sequencing the genomes of 1000 actinobacteria strains.</title>
        <authorList>
            <person name="Klenk H.-P."/>
        </authorList>
    </citation>
    <scope>NUCLEOTIDE SEQUENCE [LARGE SCALE GENOMIC DNA]</scope>
    <source>
        <strain evidence="5 6">DSM 45362</strain>
    </source>
</reference>
<dbReference type="Gene3D" id="2.60.40.10">
    <property type="entry name" value="Immunoglobulins"/>
    <property type="match status" value="2"/>
</dbReference>
<feature type="compositionally biased region" description="Polar residues" evidence="1">
    <location>
        <begin position="506"/>
        <end position="517"/>
    </location>
</feature>
<dbReference type="RefSeq" id="WP_184834403.1">
    <property type="nucleotide sequence ID" value="NZ_JACHMN010000002.1"/>
</dbReference>
<evidence type="ECO:0000313" key="5">
    <source>
        <dbReference type="EMBL" id="MBB5868450.1"/>
    </source>
</evidence>
<evidence type="ECO:0000256" key="3">
    <source>
        <dbReference type="SAM" id="SignalP"/>
    </source>
</evidence>
<feature type="transmembrane region" description="Helical" evidence="2">
    <location>
        <begin position="666"/>
        <end position="687"/>
    </location>
</feature>
<feature type="signal peptide" evidence="3">
    <location>
        <begin position="1"/>
        <end position="31"/>
    </location>
</feature>
<dbReference type="Gene3D" id="2.60.120.200">
    <property type="match status" value="1"/>
</dbReference>
<dbReference type="PANTHER" id="PTHR34819:SF3">
    <property type="entry name" value="CELL SURFACE PROTEIN"/>
    <property type="match status" value="1"/>
</dbReference>
<dbReference type="InterPro" id="IPR051172">
    <property type="entry name" value="Chlamydia_OmcB"/>
</dbReference>
<feature type="region of interest" description="Disordered" evidence="1">
    <location>
        <begin position="504"/>
        <end position="528"/>
    </location>
</feature>
<keyword evidence="2" id="KW-1133">Transmembrane helix</keyword>
<evidence type="ECO:0000259" key="4">
    <source>
        <dbReference type="Pfam" id="PF01345"/>
    </source>
</evidence>
<dbReference type="AlphaFoldDB" id="A0A841BNR8"/>
<dbReference type="PANTHER" id="PTHR34819">
    <property type="entry name" value="LARGE CYSTEINE-RICH PERIPLASMIC PROTEIN OMCB"/>
    <property type="match status" value="1"/>
</dbReference>
<dbReference type="InterPro" id="IPR013320">
    <property type="entry name" value="ConA-like_dom_sf"/>
</dbReference>
<name>A0A841BNR8_9ACTN</name>
<dbReference type="Pfam" id="PF01345">
    <property type="entry name" value="DUF11"/>
    <property type="match status" value="3"/>
</dbReference>
<sequence length="693" mass="69089">MARRARTLLHALAALTIAVSAGLVLESPAWAAAFPIDEPFSGATTNNPDWVFTDKARLTDEGDGWLHLTGTGTFEAGTAVLNDAFSTELGVNVEFEYATWGGIDLGGHRADGFSFFLMDGTFPPSIGQSGGGLGYTGIQGGYVGVGFDEFGNFSGGLGGPGQQPDTIAIRGSYAASPNWAWLTNAPGPNGSVETGDRAGFRKVRITITPNAPGQTMLSIFSDSGPGTAMVPVISDYNVATAPGQPVLPDTFKLGFSGSTGGGTNNHEIRNLVVTVPTDLSVTKTGTATVDPRGQVTYTVIARNDYMNPVSGAVITDTVPAGLTDVTWTCSGGAGASCGQPSGTGNDISVTAAMESNTGVTLTITGTAADAAAGTTITNTAVVTAPADRTDLDPTNNTASTDTAVNQFMDLVVEKKLTSASPLVFGQDATYDITVTNNGPAAASGVVLTDTIPAAFDPATVTAPGCTVSGTTLTCALGNLPAGATRVVHLTATVGGDATACAERDVTQSASASGTNADRTPDDASDTVTTPCEVPVSLAVTKTGAASVTAGGSLVYTVTVTNTGSFAAPATAITDTVPGSLIDVVWTCPACTPASGSGNAISTTAAVPAGGSTVLTITGTPTQPGSVTNTASVTPCARCAAQGVGPLSASVTTEVGGEPIPITGVPVGTIALSGAGLLIAGTATVLITRRRRSS</sequence>
<organism evidence="5 6">
    <name type="scientific">Allocatelliglobosispora scoriae</name>
    <dbReference type="NCBI Taxonomy" id="643052"/>
    <lineage>
        <taxon>Bacteria</taxon>
        <taxon>Bacillati</taxon>
        <taxon>Actinomycetota</taxon>
        <taxon>Actinomycetes</taxon>
        <taxon>Micromonosporales</taxon>
        <taxon>Micromonosporaceae</taxon>
        <taxon>Allocatelliglobosispora</taxon>
    </lineage>
</organism>